<dbReference type="PANTHER" id="PTHR11260:SF547">
    <property type="entry name" value="GLUTATHIONE S-TRANSFERASE"/>
    <property type="match status" value="1"/>
</dbReference>
<protein>
    <recommendedName>
        <fullName evidence="1">glutathione transferase</fullName>
        <ecNumber evidence="1">2.5.1.18</ecNumber>
    </recommendedName>
</protein>
<dbReference type="InterPro" id="IPR004045">
    <property type="entry name" value="Glutathione_S-Trfase_N"/>
</dbReference>
<dbReference type="SFLD" id="SFLDS00019">
    <property type="entry name" value="Glutathione_Transferase_(cytos"/>
    <property type="match status" value="4"/>
</dbReference>
<dbReference type="InterPro" id="IPR036282">
    <property type="entry name" value="Glutathione-S-Trfase_C_sf"/>
</dbReference>
<dbReference type="SFLD" id="SFLDG00358">
    <property type="entry name" value="Main_(cytGST)"/>
    <property type="match status" value="4"/>
</dbReference>
<dbReference type="InterPro" id="IPR045073">
    <property type="entry name" value="Omega/Tau-like"/>
</dbReference>
<proteinExistence type="predicted"/>
<feature type="domain" description="GST C-terminal" evidence="5">
    <location>
        <begin position="291"/>
        <end position="415"/>
    </location>
</feature>
<dbReference type="FunFam" id="3.40.30.10:FF:000014">
    <property type="entry name" value="Tau class glutathione S-transferase"/>
    <property type="match status" value="2"/>
</dbReference>
<comment type="caution">
    <text evidence="6">The sequence shown here is derived from an EMBL/GenBank/DDBJ whole genome shotgun (WGS) entry which is preliminary data.</text>
</comment>
<comment type="catalytic activity">
    <reaction evidence="3">
        <text>RX + glutathione = an S-substituted glutathione + a halide anion + H(+)</text>
        <dbReference type="Rhea" id="RHEA:16437"/>
        <dbReference type="ChEBI" id="CHEBI:15378"/>
        <dbReference type="ChEBI" id="CHEBI:16042"/>
        <dbReference type="ChEBI" id="CHEBI:17792"/>
        <dbReference type="ChEBI" id="CHEBI:57925"/>
        <dbReference type="ChEBI" id="CHEBI:90779"/>
        <dbReference type="EC" id="2.5.1.18"/>
    </reaction>
</comment>
<accession>A0A443NTF9</accession>
<dbReference type="GO" id="GO:0005737">
    <property type="term" value="C:cytoplasm"/>
    <property type="evidence" value="ECO:0007669"/>
    <property type="project" value="TreeGrafter"/>
</dbReference>
<feature type="domain" description="GST C-terminal" evidence="5">
    <location>
        <begin position="89"/>
        <end position="218"/>
    </location>
</feature>
<dbReference type="EC" id="2.5.1.18" evidence="1"/>
<evidence type="ECO:0000313" key="6">
    <source>
        <dbReference type="EMBL" id="RWR81810.1"/>
    </source>
</evidence>
<sequence>MANDKVVLIDFWPSAFGMRARIALAAKGVQYEYKEENLLDKSDLLLKSNPIHKKIPVLLHNGKSICESLNIVLYIDETWSDKCPLMPQDPYDRAQARFWADYVDKKMYECGTRIWKNKGEAQEAAKKEFIEILKVLEEELGEKRFFGGETFGFVDVSLIQFGCWFYSYETCGNFSVEKDCPKLMAWVKRCMEKESVSKTLIDPLKIYEFVCFLKKRAFGMRARIALAEKGIQYEYKEENLLDKSDLLLKSNPIHKKIPVLLHNGKSICESLNIVLYIDETWSDKCPLMPQDPYDRAQARFWADYVDKKIYECGTRIWKNKGEAHEAAKKEFIEILKVLEGELGEKRFFGGETFGFVDVSLIPFGCWFYSYETCGNFSVEEECPKLMAWVKRCMEKESVSRTLPDPLKIYEFSTKLHLILTSKPVHHKIPVFIHNGKLISESLIINFQYFDETWRGTSPLMPKDPYSRADPTPFGMRVKIALEEKGVEYEYKEENLFNKSNLLLKYNPIHKKIPVMLHNEKSICESLNIIHYIDETWNDKYPLMPQDPYERSQARFWADYVDKKLFDCGSRIWRNTKGEAQEAAKKELIEILKVLEGELGEKRFFGGERFGLVDLTLVPFWCWFHTYEACGGFSVEQECPKLMAWVKRCMERESVSKTLVDPLKTYEFACSMKKHLGIDPFGLRVRVTLAEKGIQYKYKEENLDHKSPLLLTSNPVHQKIPVLIHNGKPISESLIIVQYIDETWRGTSPLMPKDPYSRANAMFWADFIDKKVYESGSRIWRSKGDAQKAAKKDFIDCLKLLEVELGEKPYFGGYSLGFVDVALIPFACSWFYTYETFGNFNVEETCSQLMAWAKRCMERESISEVLPNPHEVYDGVVEYAKKKFGL</sequence>
<dbReference type="GO" id="GO:0004364">
    <property type="term" value="F:glutathione transferase activity"/>
    <property type="evidence" value="ECO:0007669"/>
    <property type="project" value="UniProtKB-EC"/>
</dbReference>
<feature type="domain" description="GST N-terminal" evidence="4">
    <location>
        <begin position="206"/>
        <end position="285"/>
    </location>
</feature>
<evidence type="ECO:0000259" key="4">
    <source>
        <dbReference type="PROSITE" id="PS50404"/>
    </source>
</evidence>
<keyword evidence="2 6" id="KW-0808">Transferase</keyword>
<dbReference type="PROSITE" id="PS50405">
    <property type="entry name" value="GST_CTER"/>
    <property type="match status" value="4"/>
</dbReference>
<feature type="domain" description="GST N-terminal" evidence="4">
    <location>
        <begin position="461"/>
        <end position="540"/>
    </location>
</feature>
<evidence type="ECO:0000256" key="3">
    <source>
        <dbReference type="ARBA" id="ARBA00047960"/>
    </source>
</evidence>
<dbReference type="InterPro" id="IPR045074">
    <property type="entry name" value="GST_C_Tau"/>
</dbReference>
<keyword evidence="7" id="KW-1185">Reference proteome</keyword>
<dbReference type="SFLD" id="SFLDG01152">
    <property type="entry name" value="Main.3:_Omega-_and_Tau-like"/>
    <property type="match status" value="4"/>
</dbReference>
<dbReference type="STRING" id="337451.A0A443NTF9"/>
<evidence type="ECO:0000256" key="2">
    <source>
        <dbReference type="ARBA" id="ARBA00022679"/>
    </source>
</evidence>
<dbReference type="FunFam" id="1.20.1050.10:FF:000018">
    <property type="entry name" value="Glutathione S-transferase U20"/>
    <property type="match status" value="4"/>
</dbReference>
<dbReference type="PANTHER" id="PTHR11260">
    <property type="entry name" value="GLUTATHIONE S-TRANSFERASE, GST, SUPERFAMILY, GST DOMAIN CONTAINING"/>
    <property type="match status" value="1"/>
</dbReference>
<evidence type="ECO:0000256" key="1">
    <source>
        <dbReference type="ARBA" id="ARBA00012452"/>
    </source>
</evidence>
<dbReference type="SUPFAM" id="SSF52833">
    <property type="entry name" value="Thioredoxin-like"/>
    <property type="match status" value="4"/>
</dbReference>
<evidence type="ECO:0000259" key="5">
    <source>
        <dbReference type="PROSITE" id="PS50405"/>
    </source>
</evidence>
<feature type="domain" description="GST C-terminal" evidence="5">
    <location>
        <begin position="546"/>
        <end position="675"/>
    </location>
</feature>
<feature type="domain" description="GST C-terminal" evidence="5">
    <location>
        <begin position="753"/>
        <end position="883"/>
    </location>
</feature>
<evidence type="ECO:0000313" key="7">
    <source>
        <dbReference type="Proteomes" id="UP000283530"/>
    </source>
</evidence>
<dbReference type="GO" id="GO:0006749">
    <property type="term" value="P:glutathione metabolic process"/>
    <property type="evidence" value="ECO:0007669"/>
    <property type="project" value="InterPro"/>
</dbReference>
<name>A0A443NTF9_9MAGN</name>
<dbReference type="Pfam" id="PF00043">
    <property type="entry name" value="GST_C"/>
    <property type="match status" value="3"/>
</dbReference>
<dbReference type="Gene3D" id="1.20.1050.10">
    <property type="match status" value="4"/>
</dbReference>
<dbReference type="OrthoDB" id="202840at2759"/>
<dbReference type="SUPFAM" id="SSF47616">
    <property type="entry name" value="GST C-terminal domain-like"/>
    <property type="match status" value="4"/>
</dbReference>
<dbReference type="PROSITE" id="PS50404">
    <property type="entry name" value="GST_NTER"/>
    <property type="match status" value="4"/>
</dbReference>
<dbReference type="CDD" id="cd03058">
    <property type="entry name" value="GST_N_Tau"/>
    <property type="match status" value="3"/>
</dbReference>
<dbReference type="InterPro" id="IPR004046">
    <property type="entry name" value="GST_C"/>
</dbReference>
<organism evidence="6 7">
    <name type="scientific">Cinnamomum micranthum f. kanehirae</name>
    <dbReference type="NCBI Taxonomy" id="337451"/>
    <lineage>
        <taxon>Eukaryota</taxon>
        <taxon>Viridiplantae</taxon>
        <taxon>Streptophyta</taxon>
        <taxon>Embryophyta</taxon>
        <taxon>Tracheophyta</taxon>
        <taxon>Spermatophyta</taxon>
        <taxon>Magnoliopsida</taxon>
        <taxon>Magnoliidae</taxon>
        <taxon>Laurales</taxon>
        <taxon>Lauraceae</taxon>
        <taxon>Cinnamomum</taxon>
    </lineage>
</organism>
<dbReference type="Proteomes" id="UP000283530">
    <property type="component" value="Unassembled WGS sequence"/>
</dbReference>
<dbReference type="InterPro" id="IPR010987">
    <property type="entry name" value="Glutathione-S-Trfase_C-like"/>
</dbReference>
<dbReference type="Gene3D" id="3.40.30.10">
    <property type="entry name" value="Glutaredoxin"/>
    <property type="match status" value="5"/>
</dbReference>
<gene>
    <name evidence="6" type="ORF">CKAN_01050700</name>
</gene>
<feature type="domain" description="GST N-terminal" evidence="4">
    <location>
        <begin position="668"/>
        <end position="747"/>
    </location>
</feature>
<dbReference type="CDD" id="cd03185">
    <property type="entry name" value="GST_C_Tau"/>
    <property type="match status" value="4"/>
</dbReference>
<feature type="domain" description="GST N-terminal" evidence="4">
    <location>
        <begin position="4"/>
        <end position="83"/>
    </location>
</feature>
<dbReference type="InterPro" id="IPR040079">
    <property type="entry name" value="Glutathione_S-Trfase"/>
</dbReference>
<dbReference type="InterPro" id="IPR036249">
    <property type="entry name" value="Thioredoxin-like_sf"/>
</dbReference>
<dbReference type="AlphaFoldDB" id="A0A443NTF9"/>
<dbReference type="EMBL" id="QPKB01000004">
    <property type="protein sequence ID" value="RWR81810.1"/>
    <property type="molecule type" value="Genomic_DNA"/>
</dbReference>
<dbReference type="Pfam" id="PF02798">
    <property type="entry name" value="GST_N"/>
    <property type="match status" value="4"/>
</dbReference>
<reference evidence="6 7" key="1">
    <citation type="journal article" date="2019" name="Nat. Plants">
        <title>Stout camphor tree genome fills gaps in understanding of flowering plant genome evolution.</title>
        <authorList>
            <person name="Chaw S.M."/>
            <person name="Liu Y.C."/>
            <person name="Wu Y.W."/>
            <person name="Wang H.Y."/>
            <person name="Lin C.I."/>
            <person name="Wu C.S."/>
            <person name="Ke H.M."/>
            <person name="Chang L.Y."/>
            <person name="Hsu C.Y."/>
            <person name="Yang H.T."/>
            <person name="Sudianto E."/>
            <person name="Hsu M.H."/>
            <person name="Wu K.P."/>
            <person name="Wang L.N."/>
            <person name="Leebens-Mack J.H."/>
            <person name="Tsai I.J."/>
        </authorList>
    </citation>
    <scope>NUCLEOTIDE SEQUENCE [LARGE SCALE GENOMIC DNA]</scope>
    <source>
        <strain evidence="7">cv. Chaw 1501</strain>
        <tissue evidence="6">Young leaves</tissue>
    </source>
</reference>